<protein>
    <submittedName>
        <fullName evidence="2">Uncharacterized protein</fullName>
    </submittedName>
</protein>
<dbReference type="Proteomes" id="UP000242474">
    <property type="component" value="Unassembled WGS sequence"/>
</dbReference>
<dbReference type="AlphaFoldDB" id="A0A2G5B2T3"/>
<dbReference type="OrthoDB" id="5561938at2759"/>
<feature type="region of interest" description="Disordered" evidence="1">
    <location>
        <begin position="69"/>
        <end position="108"/>
    </location>
</feature>
<feature type="compositionally biased region" description="Low complexity" evidence="1">
    <location>
        <begin position="13"/>
        <end position="29"/>
    </location>
</feature>
<feature type="region of interest" description="Disordered" evidence="1">
    <location>
        <begin position="1"/>
        <end position="46"/>
    </location>
</feature>
<sequence length="129" mass="14204">MAPELNSQPLPASRPQLSLSSNTSSQASLFANEFPQMPVSPTTPDHPAFVANAIPRFASRVNLQGSWLDLESDEEDSSSRRTTTLVRSRRKNSGASTKDSSSRKSLANFRELTHRGSVHIRRLTGKVVR</sequence>
<keyword evidence="3" id="KW-1185">Reference proteome</keyword>
<organism evidence="2 3">
    <name type="scientific">Coemansia reversa (strain ATCC 12441 / NRRL 1564)</name>
    <dbReference type="NCBI Taxonomy" id="763665"/>
    <lineage>
        <taxon>Eukaryota</taxon>
        <taxon>Fungi</taxon>
        <taxon>Fungi incertae sedis</taxon>
        <taxon>Zoopagomycota</taxon>
        <taxon>Kickxellomycotina</taxon>
        <taxon>Kickxellomycetes</taxon>
        <taxon>Kickxellales</taxon>
        <taxon>Kickxellaceae</taxon>
        <taxon>Coemansia</taxon>
    </lineage>
</organism>
<name>A0A2G5B2T3_COERN</name>
<feature type="compositionally biased region" description="Polar residues" evidence="1">
    <location>
        <begin position="1"/>
        <end position="10"/>
    </location>
</feature>
<evidence type="ECO:0000313" key="2">
    <source>
        <dbReference type="EMBL" id="PIA13328.1"/>
    </source>
</evidence>
<evidence type="ECO:0000313" key="3">
    <source>
        <dbReference type="Proteomes" id="UP000242474"/>
    </source>
</evidence>
<gene>
    <name evidence="2" type="ORF">COEREDRAFT_83571</name>
</gene>
<feature type="compositionally biased region" description="Polar residues" evidence="1">
    <location>
        <begin position="93"/>
        <end position="105"/>
    </location>
</feature>
<accession>A0A2G5B2T3</accession>
<evidence type="ECO:0000256" key="1">
    <source>
        <dbReference type="SAM" id="MobiDB-lite"/>
    </source>
</evidence>
<proteinExistence type="predicted"/>
<reference evidence="2 3" key="1">
    <citation type="journal article" date="2015" name="Genome Biol. Evol.">
        <title>Phylogenomic analyses indicate that early fungi evolved digesting cell walls of algal ancestors of land plants.</title>
        <authorList>
            <person name="Chang Y."/>
            <person name="Wang S."/>
            <person name="Sekimoto S."/>
            <person name="Aerts A.L."/>
            <person name="Choi C."/>
            <person name="Clum A."/>
            <person name="LaButti K.M."/>
            <person name="Lindquist E.A."/>
            <person name="Yee Ngan C."/>
            <person name="Ohm R.A."/>
            <person name="Salamov A.A."/>
            <person name="Grigoriev I.V."/>
            <person name="Spatafora J.W."/>
            <person name="Berbee M.L."/>
        </authorList>
    </citation>
    <scope>NUCLEOTIDE SEQUENCE [LARGE SCALE GENOMIC DNA]</scope>
    <source>
        <strain evidence="2 3">NRRL 1564</strain>
    </source>
</reference>
<dbReference type="EMBL" id="KZ303540">
    <property type="protein sequence ID" value="PIA13328.1"/>
    <property type="molecule type" value="Genomic_DNA"/>
</dbReference>